<dbReference type="GeneTree" id="ENSGT00940000154110"/>
<reference evidence="2" key="2">
    <citation type="submission" date="2025-08" db="UniProtKB">
        <authorList>
            <consortium name="Ensembl"/>
        </authorList>
    </citation>
    <scope>IDENTIFICATION</scope>
</reference>
<name>A0A3Q1B279_AMPOC</name>
<dbReference type="AlphaFoldDB" id="A0A3Q1B279"/>
<dbReference type="GO" id="GO:0019902">
    <property type="term" value="F:phosphatase binding"/>
    <property type="evidence" value="ECO:0007669"/>
    <property type="project" value="TreeGrafter"/>
</dbReference>
<feature type="transmembrane region" description="Helical" evidence="1">
    <location>
        <begin position="248"/>
        <end position="268"/>
    </location>
</feature>
<organism evidence="2 3">
    <name type="scientific">Amphiprion ocellaris</name>
    <name type="common">Clown anemonefish</name>
    <dbReference type="NCBI Taxonomy" id="80972"/>
    <lineage>
        <taxon>Eukaryota</taxon>
        <taxon>Metazoa</taxon>
        <taxon>Chordata</taxon>
        <taxon>Craniata</taxon>
        <taxon>Vertebrata</taxon>
        <taxon>Euteleostomi</taxon>
        <taxon>Actinopterygii</taxon>
        <taxon>Neopterygii</taxon>
        <taxon>Teleostei</taxon>
        <taxon>Neoteleostei</taxon>
        <taxon>Acanthomorphata</taxon>
        <taxon>Ovalentaria</taxon>
        <taxon>Pomacentridae</taxon>
        <taxon>Amphiprion</taxon>
    </lineage>
</organism>
<evidence type="ECO:0000256" key="1">
    <source>
        <dbReference type="SAM" id="Phobius"/>
    </source>
</evidence>
<keyword evidence="1" id="KW-0812">Transmembrane</keyword>
<sequence length="276" mass="32737">ASAQVVAVDNTAVTVSQPRPSSITSVGETKRVRKVPTRKVPYRVGYSWNKGGRLKELRIRHLARKFLKIWIRNTFGRILPHEAKLYYNSVVLRRAFEGWRDEWWASRREWSLTLRAECHYRYYLYNWTFNSWRKFISLQREKKAKVQHAQAFGMILTHRMRVLLAFKPHAWLKWKEMHSAARHQKDKESKAALHFNRTLKRRTLTQWINYISCCQTKKTKQGQYELSVWLHVPIPEFLSAFSRVKLHLFLTVVFVCVFLSCGSASLLFPPFAKVLE</sequence>
<accession>A0A3Q1B279</accession>
<reference evidence="2 3" key="1">
    <citation type="submission" date="2022-01" db="EMBL/GenBank/DDBJ databases">
        <title>A chromosome-scale genome assembly of the false clownfish, Amphiprion ocellaris.</title>
        <authorList>
            <person name="Ryu T."/>
        </authorList>
    </citation>
    <scope>NUCLEOTIDE SEQUENCE [LARGE SCALE GENOMIC DNA]</scope>
</reference>
<evidence type="ECO:0008006" key="4">
    <source>
        <dbReference type="Google" id="ProtNLM"/>
    </source>
</evidence>
<keyword evidence="1" id="KW-1133">Transmembrane helix</keyword>
<reference evidence="2" key="3">
    <citation type="submission" date="2025-09" db="UniProtKB">
        <authorList>
            <consortium name="Ensembl"/>
        </authorList>
    </citation>
    <scope>IDENTIFICATION</scope>
</reference>
<keyword evidence="1" id="KW-0472">Membrane</keyword>
<keyword evidence="3" id="KW-1185">Reference proteome</keyword>
<dbReference type="OMA" id="WINYISC"/>
<proteinExistence type="predicted"/>
<dbReference type="PANTHER" id="PTHR22028:SF4">
    <property type="entry name" value="PROTEIN SFI1 HOMOLOG"/>
    <property type="match status" value="1"/>
</dbReference>
<dbReference type="Proteomes" id="UP001501940">
    <property type="component" value="Chromosome 5"/>
</dbReference>
<dbReference type="PANTHER" id="PTHR22028">
    <property type="entry name" value="SFI1 SPINDLE BODY DOMAIN-CONTAINING PROTEIN-RELATED"/>
    <property type="match status" value="1"/>
</dbReference>
<dbReference type="Ensembl" id="ENSAOCT00000003796.2">
    <property type="protein sequence ID" value="ENSAOCP00000006889.2"/>
    <property type="gene ID" value="ENSAOCG00000031778.1"/>
</dbReference>
<dbReference type="InterPro" id="IPR052270">
    <property type="entry name" value="CACF_protein"/>
</dbReference>
<evidence type="ECO:0000313" key="2">
    <source>
        <dbReference type="Ensembl" id="ENSAOCP00000006889.2"/>
    </source>
</evidence>
<evidence type="ECO:0000313" key="3">
    <source>
        <dbReference type="Proteomes" id="UP001501940"/>
    </source>
</evidence>
<protein>
    <recommendedName>
        <fullName evidence="4">Sfi1 spindle body domain-containing protein</fullName>
    </recommendedName>
</protein>
<gene>
    <name evidence="2" type="primary">SFI1</name>
</gene>
<dbReference type="STRING" id="80972.ENSAOCP00000006889"/>